<dbReference type="HOGENOM" id="CLU_1452922_0_0_10"/>
<evidence type="ECO:0008006" key="3">
    <source>
        <dbReference type="Google" id="ProtNLM"/>
    </source>
</evidence>
<evidence type="ECO:0000313" key="2">
    <source>
        <dbReference type="Proteomes" id="UP000002774"/>
    </source>
</evidence>
<gene>
    <name evidence="1" type="ORF">Mucpa_2588</name>
</gene>
<dbReference type="STRING" id="714943.Mucpa_2588"/>
<organism evidence="1 2">
    <name type="scientific">Mucilaginibacter paludis DSM 18603</name>
    <dbReference type="NCBI Taxonomy" id="714943"/>
    <lineage>
        <taxon>Bacteria</taxon>
        <taxon>Pseudomonadati</taxon>
        <taxon>Bacteroidota</taxon>
        <taxon>Sphingobacteriia</taxon>
        <taxon>Sphingobacteriales</taxon>
        <taxon>Sphingobacteriaceae</taxon>
        <taxon>Mucilaginibacter</taxon>
    </lineage>
</organism>
<accession>H1Y246</accession>
<dbReference type="AlphaFoldDB" id="H1Y246"/>
<proteinExistence type="predicted"/>
<name>H1Y246_9SPHI</name>
<evidence type="ECO:0000313" key="1">
    <source>
        <dbReference type="EMBL" id="EHQ26703.1"/>
    </source>
</evidence>
<dbReference type="EMBL" id="CM001403">
    <property type="protein sequence ID" value="EHQ26703.1"/>
    <property type="molecule type" value="Genomic_DNA"/>
</dbReference>
<dbReference type="OrthoDB" id="799181at2"/>
<reference evidence="1" key="1">
    <citation type="submission" date="2011-09" db="EMBL/GenBank/DDBJ databases">
        <title>The permanent draft genome of Mucilaginibacter paludis DSM 18603.</title>
        <authorList>
            <consortium name="US DOE Joint Genome Institute (JGI-PGF)"/>
            <person name="Lucas S."/>
            <person name="Han J."/>
            <person name="Lapidus A."/>
            <person name="Bruce D."/>
            <person name="Goodwin L."/>
            <person name="Pitluck S."/>
            <person name="Peters L."/>
            <person name="Kyrpides N."/>
            <person name="Mavromatis K."/>
            <person name="Ivanova N."/>
            <person name="Mikhailova N."/>
            <person name="Held B."/>
            <person name="Detter J.C."/>
            <person name="Tapia R."/>
            <person name="Han C."/>
            <person name="Land M."/>
            <person name="Hauser L."/>
            <person name="Markowitz V."/>
            <person name="Cheng J.-F."/>
            <person name="Hugenholtz P."/>
            <person name="Woyke T."/>
            <person name="Wu D."/>
            <person name="Tindall B."/>
            <person name="Brambilla E."/>
            <person name="Klenk H.-P."/>
            <person name="Eisen J.A."/>
        </authorList>
    </citation>
    <scope>NUCLEOTIDE SEQUENCE [LARGE SCALE GENOMIC DNA]</scope>
    <source>
        <strain evidence="1">DSM 18603</strain>
    </source>
</reference>
<dbReference type="PROSITE" id="PS51257">
    <property type="entry name" value="PROKAR_LIPOPROTEIN"/>
    <property type="match status" value="1"/>
</dbReference>
<protein>
    <recommendedName>
        <fullName evidence="3">Lipoprotein</fullName>
    </recommendedName>
</protein>
<sequence length="186" mass="21830">MKIALYPIICFLIACQPHQAGVVLRQAASKSDTIEHLSEIKINGVINFIDNYKRVVEILGSPDSVVKPQYRSTSYYHRPFKYCFFKDIVFEKYNDTLVLLSIDFKKKAKIFLSANNMVKFDSFTSLKSLTQYFPKSVKYKELIRGTDMDSLRDISIEAENSVDQWVLYFDTDSERLLRIYYWVKEE</sequence>
<dbReference type="RefSeq" id="WP_008506855.1">
    <property type="nucleotide sequence ID" value="NZ_CM001403.1"/>
</dbReference>
<keyword evidence="2" id="KW-1185">Reference proteome</keyword>
<dbReference type="Proteomes" id="UP000002774">
    <property type="component" value="Chromosome"/>
</dbReference>